<keyword evidence="5" id="KW-0255">Endonuclease</keyword>
<evidence type="ECO:0000256" key="11">
    <source>
        <dbReference type="ARBA" id="ARBA00023242"/>
    </source>
</evidence>
<dbReference type="GO" id="GO:0005634">
    <property type="term" value="C:nucleus"/>
    <property type="evidence" value="ECO:0007669"/>
    <property type="project" value="UniProtKB-SubCell"/>
</dbReference>
<dbReference type="GO" id="GO:0031573">
    <property type="term" value="P:mitotic intra-S DNA damage checkpoint signaling"/>
    <property type="evidence" value="ECO:0007669"/>
    <property type="project" value="TreeGrafter"/>
</dbReference>
<dbReference type="GO" id="GO:0048476">
    <property type="term" value="C:Holliday junction resolvase complex"/>
    <property type="evidence" value="ECO:0007669"/>
    <property type="project" value="InterPro"/>
</dbReference>
<evidence type="ECO:0000256" key="6">
    <source>
        <dbReference type="ARBA" id="ARBA00022763"/>
    </source>
</evidence>
<dbReference type="PANTHER" id="PTHR21077:SF5">
    <property type="entry name" value="CROSSOVER JUNCTION ENDONUCLEASE MMS4"/>
    <property type="match status" value="1"/>
</dbReference>
<proteinExistence type="predicted"/>
<dbReference type="GO" id="GO:0046872">
    <property type="term" value="F:metal ion binding"/>
    <property type="evidence" value="ECO:0007669"/>
    <property type="project" value="UniProtKB-KW"/>
</dbReference>
<accession>A0AA38MR74</accession>
<sequence>MNDFLEVSSDSSDTIILSPKDNFLPEQLDNEDSDVEALVNKYISENALKNLSEDTVVVEEQFDHEDSSVPRTKRLKTSNENEFSNNRSLSSSSSSQEDITNEAETLQVLQDKYKLTAVKEYAKNDVILKENVKPVNNKDLKKQEKELHKQERIREREQKKKEAEQEKIIKQSLAAAYKNVKPTECMKFITVGIDECISTQEYNNEIINALQEAGVQYRIQSQIFPNTINWTRKTQSHFLNDDGKLVLNSQDQSANEILLIMNCKKFVEHVSGDTLSGYIQSLQSVLDNKTITLAIYGLQSYFRFLKIRNQRERRAQLTDEQQKQTTSKIFFDDYPKVTKETIDYKLTELQLLCSCSHRLIESASDMGLLVTQFTKAVAEVPFKLQRYEKFQQTEWFVAGDNRDCVKVDKNGNGLNRLWKQMLTTFPLARLETAEAITSQYPTVSSLITAYQNSESTKAAESLLQDIPIRRAAGPLTSTRKIGPELSKKIWNFFTSTDGNTQL</sequence>
<evidence type="ECO:0000256" key="4">
    <source>
        <dbReference type="ARBA" id="ARBA00022723"/>
    </source>
</evidence>
<keyword evidence="3" id="KW-0540">Nuclease</keyword>
<protein>
    <recommendedName>
        <fullName evidence="16">Crossover junction endonuclease EME1</fullName>
    </recommendedName>
</protein>
<dbReference type="GO" id="GO:0006302">
    <property type="term" value="P:double-strand break repair"/>
    <property type="evidence" value="ECO:0007669"/>
    <property type="project" value="TreeGrafter"/>
</dbReference>
<evidence type="ECO:0000256" key="5">
    <source>
        <dbReference type="ARBA" id="ARBA00022759"/>
    </source>
</evidence>
<dbReference type="Gene3D" id="1.10.150.670">
    <property type="entry name" value="Crossover junction endonuclease EME1, DNA-binding domain"/>
    <property type="match status" value="1"/>
</dbReference>
<feature type="region of interest" description="Disordered" evidence="13">
    <location>
        <begin position="141"/>
        <end position="161"/>
    </location>
</feature>
<gene>
    <name evidence="14" type="ORF">Zmor_001018</name>
</gene>
<evidence type="ECO:0000256" key="1">
    <source>
        <dbReference type="ARBA" id="ARBA00001946"/>
    </source>
</evidence>
<keyword evidence="9" id="KW-0233">DNA recombination</keyword>
<keyword evidence="11" id="KW-0539">Nucleus</keyword>
<feature type="region of interest" description="Disordered" evidence="13">
    <location>
        <begin position="62"/>
        <end position="98"/>
    </location>
</feature>
<feature type="compositionally biased region" description="Low complexity" evidence="13">
    <location>
        <begin position="78"/>
        <end position="98"/>
    </location>
</feature>
<keyword evidence="4" id="KW-0479">Metal-binding</keyword>
<evidence type="ECO:0000256" key="8">
    <source>
        <dbReference type="ARBA" id="ARBA00022842"/>
    </source>
</evidence>
<evidence type="ECO:0000256" key="10">
    <source>
        <dbReference type="ARBA" id="ARBA00023204"/>
    </source>
</evidence>
<dbReference type="InterPro" id="IPR033310">
    <property type="entry name" value="Mms4/EME1/EME2"/>
</dbReference>
<dbReference type="GO" id="GO:0000712">
    <property type="term" value="P:resolution of meiotic recombination intermediates"/>
    <property type="evidence" value="ECO:0007669"/>
    <property type="project" value="TreeGrafter"/>
</dbReference>
<evidence type="ECO:0000256" key="13">
    <source>
        <dbReference type="SAM" id="MobiDB-lite"/>
    </source>
</evidence>
<evidence type="ECO:0000313" key="14">
    <source>
        <dbReference type="EMBL" id="KAJ3665526.1"/>
    </source>
</evidence>
<dbReference type="Proteomes" id="UP001168821">
    <property type="component" value="Unassembled WGS sequence"/>
</dbReference>
<evidence type="ECO:0000256" key="12">
    <source>
        <dbReference type="ARBA" id="ARBA00023254"/>
    </source>
</evidence>
<keyword evidence="12" id="KW-0469">Meiosis</keyword>
<keyword evidence="8" id="KW-0460">Magnesium</keyword>
<evidence type="ECO:0000256" key="7">
    <source>
        <dbReference type="ARBA" id="ARBA00022801"/>
    </source>
</evidence>
<dbReference type="InterPro" id="IPR047524">
    <property type="entry name" value="XPF_nuclease_EME1_plant/arthr"/>
</dbReference>
<dbReference type="GO" id="GO:0008821">
    <property type="term" value="F:crossover junction DNA endonuclease activity"/>
    <property type="evidence" value="ECO:0007669"/>
    <property type="project" value="TreeGrafter"/>
</dbReference>
<dbReference type="GO" id="GO:0031297">
    <property type="term" value="P:replication fork processing"/>
    <property type="evidence" value="ECO:0007669"/>
    <property type="project" value="TreeGrafter"/>
</dbReference>
<organism evidence="14 15">
    <name type="scientific">Zophobas morio</name>
    <dbReference type="NCBI Taxonomy" id="2755281"/>
    <lineage>
        <taxon>Eukaryota</taxon>
        <taxon>Metazoa</taxon>
        <taxon>Ecdysozoa</taxon>
        <taxon>Arthropoda</taxon>
        <taxon>Hexapoda</taxon>
        <taxon>Insecta</taxon>
        <taxon>Pterygota</taxon>
        <taxon>Neoptera</taxon>
        <taxon>Endopterygota</taxon>
        <taxon>Coleoptera</taxon>
        <taxon>Polyphaga</taxon>
        <taxon>Cucujiformia</taxon>
        <taxon>Tenebrionidae</taxon>
        <taxon>Zophobas</taxon>
    </lineage>
</organism>
<dbReference type="PANTHER" id="PTHR21077">
    <property type="entry name" value="EME1 PROTEIN"/>
    <property type="match status" value="1"/>
</dbReference>
<evidence type="ECO:0000256" key="9">
    <source>
        <dbReference type="ARBA" id="ARBA00023172"/>
    </source>
</evidence>
<comment type="subcellular location">
    <subcellularLocation>
        <location evidence="2">Nucleus</location>
    </subcellularLocation>
</comment>
<keyword evidence="7" id="KW-0378">Hydrolase</keyword>
<dbReference type="Pfam" id="PF21292">
    <property type="entry name" value="EME1-MUS81_C"/>
    <property type="match status" value="1"/>
</dbReference>
<dbReference type="CDD" id="cd20083">
    <property type="entry name" value="XPF_nuclease_EME"/>
    <property type="match status" value="1"/>
</dbReference>
<dbReference type="InterPro" id="IPR042530">
    <property type="entry name" value="EME1/EME2_C"/>
</dbReference>
<evidence type="ECO:0008006" key="16">
    <source>
        <dbReference type="Google" id="ProtNLM"/>
    </source>
</evidence>
<comment type="caution">
    <text evidence="14">The sequence shown here is derived from an EMBL/GenBank/DDBJ whole genome shotgun (WGS) entry which is preliminary data.</text>
</comment>
<name>A0AA38MR74_9CUCU</name>
<keyword evidence="6" id="KW-0227">DNA damage</keyword>
<dbReference type="AlphaFoldDB" id="A0AA38MR74"/>
<dbReference type="Gene3D" id="3.40.50.10130">
    <property type="match status" value="1"/>
</dbReference>
<dbReference type="EMBL" id="JALNTZ010000001">
    <property type="protein sequence ID" value="KAJ3665526.1"/>
    <property type="molecule type" value="Genomic_DNA"/>
</dbReference>
<comment type="cofactor">
    <cofactor evidence="1">
        <name>Mg(2+)</name>
        <dbReference type="ChEBI" id="CHEBI:18420"/>
    </cofactor>
</comment>
<evidence type="ECO:0000256" key="2">
    <source>
        <dbReference type="ARBA" id="ARBA00004123"/>
    </source>
</evidence>
<reference evidence="14" key="1">
    <citation type="journal article" date="2023" name="G3 (Bethesda)">
        <title>Whole genome assemblies of Zophobas morio and Tenebrio molitor.</title>
        <authorList>
            <person name="Kaur S."/>
            <person name="Stinson S.A."/>
            <person name="diCenzo G.C."/>
        </authorList>
    </citation>
    <scope>NUCLEOTIDE SEQUENCE</scope>
    <source>
        <strain evidence="14">QUZm001</strain>
    </source>
</reference>
<evidence type="ECO:0000313" key="15">
    <source>
        <dbReference type="Proteomes" id="UP001168821"/>
    </source>
</evidence>
<evidence type="ECO:0000256" key="3">
    <source>
        <dbReference type="ARBA" id="ARBA00022722"/>
    </source>
</evidence>
<keyword evidence="15" id="KW-1185">Reference proteome</keyword>
<keyword evidence="10" id="KW-0234">DNA repair</keyword>